<proteinExistence type="predicted"/>
<gene>
    <name evidence="1" type="ORF">A2675_01055</name>
</gene>
<evidence type="ECO:0000313" key="1">
    <source>
        <dbReference type="EMBL" id="OHA81013.1"/>
    </source>
</evidence>
<dbReference type="Gene3D" id="3.60.15.10">
    <property type="entry name" value="Ribonuclease Z/Hydroxyacylglutathione hydrolase-like"/>
    <property type="match status" value="1"/>
</dbReference>
<sequence length="207" mass="22392">MIITYHGGECFKIQTGDTVLAFNPVGKDSAWKPVKFGADIALVTMHDPDFNGVENATYGEKEPFVLSGPGEYEVQGIFIKGFYTETTYKKKPKANTVYALTFDDIRIVFLGALATPESLTSEIKAELGEIDILFAPIAGGEVLSPADAHKLSVALETRLLIPMHYDGNGALGVLEKEAGEKAEVVDKLTLKRKDLEGKEGAIIALTI</sequence>
<dbReference type="SUPFAM" id="SSF56281">
    <property type="entry name" value="Metallo-hydrolase/oxidoreductase"/>
    <property type="match status" value="1"/>
</dbReference>
<accession>A0A1G2S7C5</accession>
<comment type="caution">
    <text evidence="1">The sequence shown here is derived from an EMBL/GenBank/DDBJ whole genome shotgun (WGS) entry which is preliminary data.</text>
</comment>
<dbReference type="Proteomes" id="UP000176997">
    <property type="component" value="Unassembled WGS sequence"/>
</dbReference>
<dbReference type="InterPro" id="IPR036866">
    <property type="entry name" value="RibonucZ/Hydroxyglut_hydro"/>
</dbReference>
<dbReference type="PANTHER" id="PTHR39189:SF1">
    <property type="entry name" value="UPF0173 METAL-DEPENDENT HYDROLASE YTKL"/>
    <property type="match status" value="1"/>
</dbReference>
<dbReference type="Pfam" id="PF13483">
    <property type="entry name" value="Lactamase_B_3"/>
    <property type="match status" value="1"/>
</dbReference>
<reference evidence="1 2" key="1">
    <citation type="journal article" date="2016" name="Nat. Commun.">
        <title>Thousands of microbial genomes shed light on interconnected biogeochemical processes in an aquifer system.</title>
        <authorList>
            <person name="Anantharaman K."/>
            <person name="Brown C.T."/>
            <person name="Hug L.A."/>
            <person name="Sharon I."/>
            <person name="Castelle C.J."/>
            <person name="Probst A.J."/>
            <person name="Thomas B.C."/>
            <person name="Singh A."/>
            <person name="Wilkins M.J."/>
            <person name="Karaoz U."/>
            <person name="Brodie E.L."/>
            <person name="Williams K.H."/>
            <person name="Hubbard S.S."/>
            <person name="Banfield J.F."/>
        </authorList>
    </citation>
    <scope>NUCLEOTIDE SEQUENCE [LARGE SCALE GENOMIC DNA]</scope>
</reference>
<protein>
    <recommendedName>
        <fullName evidence="3">Zn-dependent hydrolase</fullName>
    </recommendedName>
</protein>
<evidence type="ECO:0000313" key="2">
    <source>
        <dbReference type="Proteomes" id="UP000176997"/>
    </source>
</evidence>
<dbReference type="PANTHER" id="PTHR39189">
    <property type="entry name" value="UPF0173 METAL-DEPENDENT HYDROLASE YTKL"/>
    <property type="match status" value="1"/>
</dbReference>
<evidence type="ECO:0008006" key="3">
    <source>
        <dbReference type="Google" id="ProtNLM"/>
    </source>
</evidence>
<name>A0A1G2S7C5_9BACT</name>
<organism evidence="1 2">
    <name type="scientific">Candidatus Yonathbacteria bacterium RIFCSPHIGHO2_01_FULL_51_10</name>
    <dbReference type="NCBI Taxonomy" id="1802723"/>
    <lineage>
        <taxon>Bacteria</taxon>
        <taxon>Candidatus Yonathiibacteriota</taxon>
    </lineage>
</organism>
<dbReference type="AlphaFoldDB" id="A0A1G2S7C5"/>
<dbReference type="EMBL" id="MHUS01000015">
    <property type="protein sequence ID" value="OHA81013.1"/>
    <property type="molecule type" value="Genomic_DNA"/>
</dbReference>
<dbReference type="STRING" id="1802723.A2675_01055"/>